<evidence type="ECO:0000313" key="17">
    <source>
        <dbReference type="EMBL" id="KON90583.1"/>
    </source>
</evidence>
<evidence type="ECO:0000256" key="11">
    <source>
        <dbReference type="ARBA" id="ARBA00022989"/>
    </source>
</evidence>
<organism evidence="17 18">
    <name type="scientific">Rossellomorea marisflavi</name>
    <dbReference type="NCBI Taxonomy" id="189381"/>
    <lineage>
        <taxon>Bacteria</taxon>
        <taxon>Bacillati</taxon>
        <taxon>Bacillota</taxon>
        <taxon>Bacilli</taxon>
        <taxon>Bacillales</taxon>
        <taxon>Bacillaceae</taxon>
        <taxon>Rossellomorea</taxon>
    </lineage>
</organism>
<keyword evidence="7 14" id="KW-0812">Transmembrane</keyword>
<evidence type="ECO:0000256" key="3">
    <source>
        <dbReference type="ARBA" id="ARBA00012438"/>
    </source>
</evidence>
<dbReference type="PATRIC" id="fig|189381.12.peg.3795"/>
<dbReference type="GO" id="GO:0005524">
    <property type="term" value="F:ATP binding"/>
    <property type="evidence" value="ECO:0007669"/>
    <property type="project" value="UniProtKB-KW"/>
</dbReference>
<dbReference type="InterPro" id="IPR003661">
    <property type="entry name" value="HisK_dim/P_dom"/>
</dbReference>
<dbReference type="InterPro" id="IPR004358">
    <property type="entry name" value="Sig_transdc_His_kin-like_C"/>
</dbReference>
<dbReference type="InterPro" id="IPR003660">
    <property type="entry name" value="HAMP_dom"/>
</dbReference>
<gene>
    <name evidence="17" type="ORF">AF331_09435</name>
</gene>
<dbReference type="OrthoDB" id="335833at2"/>
<evidence type="ECO:0000256" key="1">
    <source>
        <dbReference type="ARBA" id="ARBA00000085"/>
    </source>
</evidence>
<sequence length="447" mass="50726">MRKEALSIKQWLLLFLLLFMVLPLLATRGVVYLYEDWYASEAESFLPSLEPWVNNDVLSKSGLWKDIGWQEEMEMEAKEKEVELKIFDGEDKLLFSNMKQGGSQGPAFLEEYPLIDGQERKGTVYVKDMRSPVMPDQPSWLGYLINEWGGGFIFLAVFALILLIGSRFIRKKILLPVKELKEAAELISTRQFHSQLPTTPVKELNDLSRSISTMQMKLEESTTRQAQMEEERRMFISSIIHDLRTPLFSIRGYLEGILKGVADTPQKRMNYVDISYRKANVLNQLIDELHTYTKMNLLDAKLSLQQVDIADLAQELVTSLLPLAEEKDQVLSIRAEGDFITDADPFLFSRALENIIGNAIRYTPSRGEVTVTVKASRIAVEDNGEGIPPHEIHSIFQPLYRGEHSRNRETGGSGLGLAIAKQIVERHGGQIEVESCMGKGSTFIIRL</sequence>
<evidence type="ECO:0000313" key="18">
    <source>
        <dbReference type="Proteomes" id="UP000037405"/>
    </source>
</evidence>
<evidence type="ECO:0000259" key="16">
    <source>
        <dbReference type="PROSITE" id="PS50885"/>
    </source>
</evidence>
<dbReference type="InterPro" id="IPR036097">
    <property type="entry name" value="HisK_dim/P_sf"/>
</dbReference>
<keyword evidence="8" id="KW-0547">Nucleotide-binding</keyword>
<comment type="catalytic activity">
    <reaction evidence="1">
        <text>ATP + protein L-histidine = ADP + protein N-phospho-L-histidine.</text>
        <dbReference type="EC" id="2.7.13.3"/>
    </reaction>
</comment>
<reference evidence="18" key="1">
    <citation type="submission" date="2015-07" db="EMBL/GenBank/DDBJ databases">
        <title>Fjat-14235 jcm11544.</title>
        <authorList>
            <person name="Liu B."/>
            <person name="Wang J."/>
            <person name="Zhu Y."/>
            <person name="Liu G."/>
            <person name="Chen Q."/>
            <person name="Chen Z."/>
            <person name="Lan J."/>
            <person name="Che J."/>
            <person name="Ge C."/>
            <person name="Shi H."/>
            <person name="Pan Z."/>
            <person name="Liu X."/>
        </authorList>
    </citation>
    <scope>NUCLEOTIDE SEQUENCE [LARGE SCALE GENOMIC DNA]</scope>
    <source>
        <strain evidence="18">JCM 11544</strain>
    </source>
</reference>
<feature type="domain" description="HAMP" evidence="16">
    <location>
        <begin position="171"/>
        <end position="223"/>
    </location>
</feature>
<evidence type="ECO:0000256" key="4">
    <source>
        <dbReference type="ARBA" id="ARBA00022475"/>
    </source>
</evidence>
<dbReference type="InterPro" id="IPR050398">
    <property type="entry name" value="HssS/ArlS-like"/>
</dbReference>
<dbReference type="PROSITE" id="PS50109">
    <property type="entry name" value="HIS_KIN"/>
    <property type="match status" value="1"/>
</dbReference>
<feature type="transmembrane region" description="Helical" evidence="14">
    <location>
        <begin position="148"/>
        <end position="169"/>
    </location>
</feature>
<comment type="caution">
    <text evidence="17">The sequence shown here is derived from an EMBL/GenBank/DDBJ whole genome shotgun (WGS) entry which is preliminary data.</text>
</comment>
<dbReference type="EC" id="2.7.13.3" evidence="3"/>
<dbReference type="InterPro" id="IPR036890">
    <property type="entry name" value="HATPase_C_sf"/>
</dbReference>
<evidence type="ECO:0000256" key="8">
    <source>
        <dbReference type="ARBA" id="ARBA00022741"/>
    </source>
</evidence>
<dbReference type="AlphaFoldDB" id="A0A0M0GLE1"/>
<evidence type="ECO:0000256" key="6">
    <source>
        <dbReference type="ARBA" id="ARBA00022679"/>
    </source>
</evidence>
<accession>A0A0M0GLE1</accession>
<evidence type="ECO:0000256" key="7">
    <source>
        <dbReference type="ARBA" id="ARBA00022692"/>
    </source>
</evidence>
<dbReference type="RefSeq" id="WP_053427904.1">
    <property type="nucleotide sequence ID" value="NZ_LGUE01000003.1"/>
</dbReference>
<evidence type="ECO:0000256" key="10">
    <source>
        <dbReference type="ARBA" id="ARBA00022840"/>
    </source>
</evidence>
<name>A0A0M0GLE1_9BACI</name>
<dbReference type="GO" id="GO:0000155">
    <property type="term" value="F:phosphorelay sensor kinase activity"/>
    <property type="evidence" value="ECO:0007669"/>
    <property type="project" value="InterPro"/>
</dbReference>
<evidence type="ECO:0000256" key="9">
    <source>
        <dbReference type="ARBA" id="ARBA00022777"/>
    </source>
</evidence>
<dbReference type="SUPFAM" id="SSF55874">
    <property type="entry name" value="ATPase domain of HSP90 chaperone/DNA topoisomerase II/histidine kinase"/>
    <property type="match status" value="1"/>
</dbReference>
<keyword evidence="9" id="KW-0418">Kinase</keyword>
<dbReference type="GO" id="GO:0005886">
    <property type="term" value="C:plasma membrane"/>
    <property type="evidence" value="ECO:0007669"/>
    <property type="project" value="UniProtKB-SubCell"/>
</dbReference>
<dbReference type="PRINTS" id="PR00344">
    <property type="entry name" value="BCTRLSENSOR"/>
</dbReference>
<dbReference type="InterPro" id="IPR003594">
    <property type="entry name" value="HATPase_dom"/>
</dbReference>
<keyword evidence="10" id="KW-0067">ATP-binding</keyword>
<keyword evidence="12" id="KW-0902">Two-component regulatory system</keyword>
<evidence type="ECO:0000256" key="12">
    <source>
        <dbReference type="ARBA" id="ARBA00023012"/>
    </source>
</evidence>
<evidence type="ECO:0000256" key="5">
    <source>
        <dbReference type="ARBA" id="ARBA00022553"/>
    </source>
</evidence>
<dbReference type="PANTHER" id="PTHR45528:SF1">
    <property type="entry name" value="SENSOR HISTIDINE KINASE CPXA"/>
    <property type="match status" value="1"/>
</dbReference>
<dbReference type="Proteomes" id="UP000037405">
    <property type="component" value="Unassembled WGS sequence"/>
</dbReference>
<dbReference type="STRING" id="189381.GCA_900166615_00611"/>
<feature type="domain" description="Histidine kinase" evidence="15">
    <location>
        <begin position="238"/>
        <end position="447"/>
    </location>
</feature>
<dbReference type="Gene3D" id="6.10.340.10">
    <property type="match status" value="1"/>
</dbReference>
<dbReference type="SMART" id="SM00304">
    <property type="entry name" value="HAMP"/>
    <property type="match status" value="1"/>
</dbReference>
<dbReference type="SMART" id="SM00387">
    <property type="entry name" value="HATPase_c"/>
    <property type="match status" value="1"/>
</dbReference>
<dbReference type="Pfam" id="PF02518">
    <property type="entry name" value="HATPase_c"/>
    <property type="match status" value="1"/>
</dbReference>
<keyword evidence="6" id="KW-0808">Transferase</keyword>
<dbReference type="Pfam" id="PF00512">
    <property type="entry name" value="HisKA"/>
    <property type="match status" value="1"/>
</dbReference>
<dbReference type="PANTHER" id="PTHR45528">
    <property type="entry name" value="SENSOR HISTIDINE KINASE CPXA"/>
    <property type="match status" value="1"/>
</dbReference>
<comment type="subcellular location">
    <subcellularLocation>
        <location evidence="2">Cell membrane</location>
        <topology evidence="2">Multi-pass membrane protein</topology>
    </subcellularLocation>
</comment>
<evidence type="ECO:0000259" key="15">
    <source>
        <dbReference type="PROSITE" id="PS50109"/>
    </source>
</evidence>
<keyword evidence="4" id="KW-1003">Cell membrane</keyword>
<dbReference type="CDD" id="cd00075">
    <property type="entry name" value="HATPase"/>
    <property type="match status" value="1"/>
</dbReference>
<dbReference type="SMART" id="SM00388">
    <property type="entry name" value="HisKA"/>
    <property type="match status" value="1"/>
</dbReference>
<evidence type="ECO:0000256" key="13">
    <source>
        <dbReference type="ARBA" id="ARBA00023136"/>
    </source>
</evidence>
<evidence type="ECO:0000256" key="2">
    <source>
        <dbReference type="ARBA" id="ARBA00004651"/>
    </source>
</evidence>
<dbReference type="CDD" id="cd06225">
    <property type="entry name" value="HAMP"/>
    <property type="match status" value="1"/>
</dbReference>
<dbReference type="SUPFAM" id="SSF47384">
    <property type="entry name" value="Homodimeric domain of signal transducing histidine kinase"/>
    <property type="match status" value="1"/>
</dbReference>
<dbReference type="PROSITE" id="PS50885">
    <property type="entry name" value="HAMP"/>
    <property type="match status" value="1"/>
</dbReference>
<keyword evidence="11 14" id="KW-1133">Transmembrane helix</keyword>
<dbReference type="Gene3D" id="1.10.287.130">
    <property type="match status" value="1"/>
</dbReference>
<dbReference type="EMBL" id="LGUE01000003">
    <property type="protein sequence ID" value="KON90583.1"/>
    <property type="molecule type" value="Genomic_DNA"/>
</dbReference>
<dbReference type="FunFam" id="3.30.565.10:FF:000006">
    <property type="entry name" value="Sensor histidine kinase WalK"/>
    <property type="match status" value="1"/>
</dbReference>
<keyword evidence="18" id="KW-1185">Reference proteome</keyword>
<protein>
    <recommendedName>
        <fullName evidence="3">histidine kinase</fullName>
        <ecNumber evidence="3">2.7.13.3</ecNumber>
    </recommendedName>
</protein>
<proteinExistence type="predicted"/>
<keyword evidence="13 14" id="KW-0472">Membrane</keyword>
<dbReference type="Gene3D" id="3.30.565.10">
    <property type="entry name" value="Histidine kinase-like ATPase, C-terminal domain"/>
    <property type="match status" value="1"/>
</dbReference>
<dbReference type="CDD" id="cd00082">
    <property type="entry name" value="HisKA"/>
    <property type="match status" value="1"/>
</dbReference>
<evidence type="ECO:0000256" key="14">
    <source>
        <dbReference type="SAM" id="Phobius"/>
    </source>
</evidence>
<dbReference type="InterPro" id="IPR005467">
    <property type="entry name" value="His_kinase_dom"/>
</dbReference>
<keyword evidence="5" id="KW-0597">Phosphoprotein</keyword>